<proteinExistence type="predicted"/>
<reference evidence="2" key="1">
    <citation type="submission" date="2021-02" db="EMBL/GenBank/DDBJ databases">
        <authorList>
            <person name="Nowell W R."/>
        </authorList>
    </citation>
    <scope>NUCLEOTIDE SEQUENCE</scope>
</reference>
<evidence type="ECO:0000313" key="3">
    <source>
        <dbReference type="Proteomes" id="UP000663828"/>
    </source>
</evidence>
<keyword evidence="1" id="KW-0812">Transmembrane</keyword>
<feature type="transmembrane region" description="Helical" evidence="1">
    <location>
        <begin position="48"/>
        <end position="71"/>
    </location>
</feature>
<sequence>NQIHMNPLISLRDFHLHANASKIPQFNITNIIQQPMIFNHFQPIKNSILLFIMLFTFILIFLPIIQTISIVDQQQQQQHRFRRAWINFFSDETKTEVSAKGGSSINSSGNNGDLNQKGSDRWLNMVKNQTGRVMQGGTDLILTPVNWLTNLTNNWPLYLVCMTIIMCLLAFFYCSYFTLFIKMKPERRTNERILSAPFSSVDVKNHLTQNHNQIHMNPLISLRDFHLHANASKIPQFNITNIIQRPTSSLVYYF</sequence>
<dbReference type="Proteomes" id="UP000663828">
    <property type="component" value="Unassembled WGS sequence"/>
</dbReference>
<protein>
    <submittedName>
        <fullName evidence="2">Uncharacterized protein</fullName>
    </submittedName>
</protein>
<evidence type="ECO:0000313" key="2">
    <source>
        <dbReference type="EMBL" id="CAF1685387.1"/>
    </source>
</evidence>
<keyword evidence="1" id="KW-0472">Membrane</keyword>
<feature type="non-terminal residue" evidence="2">
    <location>
        <position position="1"/>
    </location>
</feature>
<organism evidence="2 3">
    <name type="scientific">Adineta ricciae</name>
    <name type="common">Rotifer</name>
    <dbReference type="NCBI Taxonomy" id="249248"/>
    <lineage>
        <taxon>Eukaryota</taxon>
        <taxon>Metazoa</taxon>
        <taxon>Spiralia</taxon>
        <taxon>Gnathifera</taxon>
        <taxon>Rotifera</taxon>
        <taxon>Eurotatoria</taxon>
        <taxon>Bdelloidea</taxon>
        <taxon>Adinetida</taxon>
        <taxon>Adinetidae</taxon>
        <taxon>Adineta</taxon>
    </lineage>
</organism>
<accession>A0A816HE50</accession>
<comment type="caution">
    <text evidence="2">The sequence shown here is derived from an EMBL/GenBank/DDBJ whole genome shotgun (WGS) entry which is preliminary data.</text>
</comment>
<name>A0A816HE50_ADIRI</name>
<keyword evidence="3" id="KW-1185">Reference proteome</keyword>
<keyword evidence="1" id="KW-1133">Transmembrane helix</keyword>
<dbReference type="EMBL" id="CAJNOR010016578">
    <property type="protein sequence ID" value="CAF1685387.1"/>
    <property type="molecule type" value="Genomic_DNA"/>
</dbReference>
<feature type="transmembrane region" description="Helical" evidence="1">
    <location>
        <begin position="157"/>
        <end position="181"/>
    </location>
</feature>
<gene>
    <name evidence="2" type="ORF">XAT740_LOCUS61765</name>
</gene>
<dbReference type="AlphaFoldDB" id="A0A816HE50"/>
<evidence type="ECO:0000256" key="1">
    <source>
        <dbReference type="SAM" id="Phobius"/>
    </source>
</evidence>